<dbReference type="Gene3D" id="1.10.10.10">
    <property type="entry name" value="Winged helix-like DNA-binding domain superfamily/Winged helix DNA-binding domain"/>
    <property type="match status" value="1"/>
</dbReference>
<dbReference type="Gene3D" id="3.40.630.30">
    <property type="match status" value="1"/>
</dbReference>
<dbReference type="InterPro" id="IPR016181">
    <property type="entry name" value="Acyl_CoA_acyltransferase"/>
</dbReference>
<dbReference type="Pfam" id="PF00583">
    <property type="entry name" value="Acetyltransf_1"/>
    <property type="match status" value="1"/>
</dbReference>
<dbReference type="PANTHER" id="PTHR13947:SF37">
    <property type="entry name" value="LD18367P"/>
    <property type="match status" value="1"/>
</dbReference>
<evidence type="ECO:0000256" key="1">
    <source>
        <dbReference type="ARBA" id="ARBA00022679"/>
    </source>
</evidence>
<dbReference type="CDD" id="cd04301">
    <property type="entry name" value="NAT_SF"/>
    <property type="match status" value="1"/>
</dbReference>
<evidence type="ECO:0000259" key="3">
    <source>
        <dbReference type="PROSITE" id="PS51186"/>
    </source>
</evidence>
<dbReference type="SUPFAM" id="SSF55729">
    <property type="entry name" value="Acyl-CoA N-acyltransferases (Nat)"/>
    <property type="match status" value="1"/>
</dbReference>
<name>A0ABT3ZW53_9BACT</name>
<evidence type="ECO:0000313" key="4">
    <source>
        <dbReference type="EMBL" id="MCY1073294.1"/>
    </source>
</evidence>
<evidence type="ECO:0000259" key="2">
    <source>
        <dbReference type="PROSITE" id="PS50995"/>
    </source>
</evidence>
<dbReference type="SUPFAM" id="SSF46785">
    <property type="entry name" value="Winged helix' DNA-binding domain"/>
    <property type="match status" value="1"/>
</dbReference>
<dbReference type="PANTHER" id="PTHR13947">
    <property type="entry name" value="GNAT FAMILY N-ACETYLTRANSFERASE"/>
    <property type="match status" value="1"/>
</dbReference>
<evidence type="ECO:0000313" key="5">
    <source>
        <dbReference type="Proteomes" id="UP001207654"/>
    </source>
</evidence>
<feature type="domain" description="N-acetyltransferase" evidence="3">
    <location>
        <begin position="166"/>
        <end position="309"/>
    </location>
</feature>
<dbReference type="RefSeq" id="WP_267532307.1">
    <property type="nucleotide sequence ID" value="NZ_JAPNKA010000001.1"/>
</dbReference>
<dbReference type="Proteomes" id="UP001207654">
    <property type="component" value="Unassembled WGS sequence"/>
</dbReference>
<accession>A0ABT3ZW53</accession>
<dbReference type="PROSITE" id="PS50995">
    <property type="entry name" value="HTH_MARR_2"/>
    <property type="match status" value="1"/>
</dbReference>
<protein>
    <submittedName>
        <fullName evidence="4">Helix-turn-helix domain-containing GNAT family N-acetyltransferase</fullName>
    </submittedName>
</protein>
<dbReference type="EMBL" id="JAPNKA010000001">
    <property type="protein sequence ID" value="MCY1073294.1"/>
    <property type="molecule type" value="Genomic_DNA"/>
</dbReference>
<dbReference type="InterPro" id="IPR050769">
    <property type="entry name" value="NAT_camello-type"/>
</dbReference>
<dbReference type="Pfam" id="PF12802">
    <property type="entry name" value="MarR_2"/>
    <property type="match status" value="1"/>
</dbReference>
<dbReference type="InterPro" id="IPR000835">
    <property type="entry name" value="HTH_MarR-typ"/>
</dbReference>
<dbReference type="InterPro" id="IPR036388">
    <property type="entry name" value="WH-like_DNA-bd_sf"/>
</dbReference>
<reference evidence="4 5" key="1">
    <citation type="submission" date="2022-11" db="EMBL/GenBank/DDBJ databases">
        <title>Minimal conservation of predation-associated metabolite biosynthetic gene clusters underscores biosynthetic potential of Myxococcota including descriptions for ten novel species: Archangium lansinium sp. nov., Myxococcus landrumus sp. nov., Nannocystis bai.</title>
        <authorList>
            <person name="Ahearne A."/>
            <person name="Stevens C."/>
            <person name="Phillips K."/>
        </authorList>
    </citation>
    <scope>NUCLEOTIDE SEQUENCE [LARGE SCALE GENOMIC DNA]</scope>
    <source>
        <strain evidence="4 5">MIWBW</strain>
    </source>
</reference>
<keyword evidence="5" id="KW-1185">Reference proteome</keyword>
<comment type="caution">
    <text evidence="4">The sequence shown here is derived from an EMBL/GenBank/DDBJ whole genome shotgun (WGS) entry which is preliminary data.</text>
</comment>
<feature type="domain" description="HTH marR-type" evidence="2">
    <location>
        <begin position="1"/>
        <end position="141"/>
    </location>
</feature>
<sequence length="309" mass="34545">MSDKGVAQRVEAVRRFNRFYTQKIGVLQEGLLESPFSLSEVRVLYELAHREEPTATELGRELGLDAGYLSRILSRFEKKGFLRKTPSKADGRRSHLQLTRQGRNALAPLDARSSAEVTRMMAGLSPAGQRRLVEAMHTIEELLGAKAEPKAPYLLRPHQSGDLGWIVQRHGVLYSQEYGWDERFEALVASIVAEFIQKLDPKRERCWIAEKDGEPVGSVFLVKKSKTVAKLRLLLVEPSARGLGIGSRLVDECVRFARQAGYLKVALWTNSVLLGARHIYAAAGFKLVHSEPDPLFGEGQVGETWELAL</sequence>
<dbReference type="PROSITE" id="PS51186">
    <property type="entry name" value="GNAT"/>
    <property type="match status" value="1"/>
</dbReference>
<keyword evidence="1" id="KW-0808">Transferase</keyword>
<organism evidence="4 5">
    <name type="scientific">Archangium lansingense</name>
    <dbReference type="NCBI Taxonomy" id="2995310"/>
    <lineage>
        <taxon>Bacteria</taxon>
        <taxon>Pseudomonadati</taxon>
        <taxon>Myxococcota</taxon>
        <taxon>Myxococcia</taxon>
        <taxon>Myxococcales</taxon>
        <taxon>Cystobacterineae</taxon>
        <taxon>Archangiaceae</taxon>
        <taxon>Archangium</taxon>
    </lineage>
</organism>
<gene>
    <name evidence="4" type="ORF">OV287_02255</name>
</gene>
<dbReference type="SMART" id="SM00347">
    <property type="entry name" value="HTH_MARR"/>
    <property type="match status" value="1"/>
</dbReference>
<proteinExistence type="predicted"/>
<dbReference type="InterPro" id="IPR000182">
    <property type="entry name" value="GNAT_dom"/>
</dbReference>
<dbReference type="InterPro" id="IPR036390">
    <property type="entry name" value="WH_DNA-bd_sf"/>
</dbReference>